<evidence type="ECO:0000313" key="3">
    <source>
        <dbReference type="Proteomes" id="UP000807469"/>
    </source>
</evidence>
<protein>
    <submittedName>
        <fullName evidence="2">Uncharacterized protein</fullName>
    </submittedName>
</protein>
<evidence type="ECO:0000313" key="2">
    <source>
        <dbReference type="EMBL" id="KAF9473619.1"/>
    </source>
</evidence>
<comment type="caution">
    <text evidence="2">The sequence shown here is derived from an EMBL/GenBank/DDBJ whole genome shotgun (WGS) entry which is preliminary data.</text>
</comment>
<name>A0A9P6CUX8_9AGAR</name>
<gene>
    <name evidence="2" type="ORF">BDN70DRAFT_364515</name>
</gene>
<feature type="compositionally biased region" description="Basic residues" evidence="1">
    <location>
        <begin position="149"/>
        <end position="158"/>
    </location>
</feature>
<accession>A0A9P6CUX8</accession>
<dbReference type="Proteomes" id="UP000807469">
    <property type="component" value="Unassembled WGS sequence"/>
</dbReference>
<proteinExistence type="predicted"/>
<reference evidence="2" key="1">
    <citation type="submission" date="2020-11" db="EMBL/GenBank/DDBJ databases">
        <authorList>
            <consortium name="DOE Joint Genome Institute"/>
            <person name="Ahrendt S."/>
            <person name="Riley R."/>
            <person name="Andreopoulos W."/>
            <person name="Labutti K."/>
            <person name="Pangilinan J."/>
            <person name="Ruiz-Duenas F.J."/>
            <person name="Barrasa J.M."/>
            <person name="Sanchez-Garcia M."/>
            <person name="Camarero S."/>
            <person name="Miyauchi S."/>
            <person name="Serrano A."/>
            <person name="Linde D."/>
            <person name="Babiker R."/>
            <person name="Drula E."/>
            <person name="Ayuso-Fernandez I."/>
            <person name="Pacheco R."/>
            <person name="Padilla G."/>
            <person name="Ferreira P."/>
            <person name="Barriuso J."/>
            <person name="Kellner H."/>
            <person name="Castanera R."/>
            <person name="Alfaro M."/>
            <person name="Ramirez L."/>
            <person name="Pisabarro A.G."/>
            <person name="Kuo A."/>
            <person name="Tritt A."/>
            <person name="Lipzen A."/>
            <person name="He G."/>
            <person name="Yan M."/>
            <person name="Ng V."/>
            <person name="Cullen D."/>
            <person name="Martin F."/>
            <person name="Rosso M.-N."/>
            <person name="Henrissat B."/>
            <person name="Hibbett D."/>
            <person name="Martinez A.T."/>
            <person name="Grigoriev I.V."/>
        </authorList>
    </citation>
    <scope>NUCLEOTIDE SEQUENCE</scope>
    <source>
        <strain evidence="2">CIRM-BRFM 674</strain>
    </source>
</reference>
<organism evidence="2 3">
    <name type="scientific">Pholiota conissans</name>
    <dbReference type="NCBI Taxonomy" id="109636"/>
    <lineage>
        <taxon>Eukaryota</taxon>
        <taxon>Fungi</taxon>
        <taxon>Dikarya</taxon>
        <taxon>Basidiomycota</taxon>
        <taxon>Agaricomycotina</taxon>
        <taxon>Agaricomycetes</taxon>
        <taxon>Agaricomycetidae</taxon>
        <taxon>Agaricales</taxon>
        <taxon>Agaricineae</taxon>
        <taxon>Strophariaceae</taxon>
        <taxon>Pholiota</taxon>
    </lineage>
</organism>
<feature type="region of interest" description="Disordered" evidence="1">
    <location>
        <begin position="137"/>
        <end position="166"/>
    </location>
</feature>
<sequence length="166" mass="18942">MLHIIYIYVQAREAAVIDSIHALVFPSSDLTSAHDLSAHPRTQTSMYCIQLILVNRSSIASTPTTNRERQPRTLLSSLTTCPHHTPSIRVRVFFPSPTQSQSIHLSTASLRMRGCCVVRQCTCFFIHPSIHPYIFRTRKGATRNDKPRRGPTHKKRHREPPFYLAP</sequence>
<keyword evidence="3" id="KW-1185">Reference proteome</keyword>
<dbReference type="AlphaFoldDB" id="A0A9P6CUX8"/>
<evidence type="ECO:0000256" key="1">
    <source>
        <dbReference type="SAM" id="MobiDB-lite"/>
    </source>
</evidence>
<dbReference type="EMBL" id="MU155428">
    <property type="protein sequence ID" value="KAF9473619.1"/>
    <property type="molecule type" value="Genomic_DNA"/>
</dbReference>